<evidence type="ECO:0000259" key="4">
    <source>
        <dbReference type="SMART" id="SM00703"/>
    </source>
</evidence>
<name>B4N0C5_DROWI</name>
<feature type="transmembrane region" description="Helical" evidence="2">
    <location>
        <begin position="360"/>
        <end position="383"/>
    </location>
</feature>
<keyword evidence="2" id="KW-0472">Membrane</keyword>
<protein>
    <recommendedName>
        <fullName evidence="4">Nose resistant-to-fluoxetine protein N-terminal domain-containing protein</fullName>
    </recommendedName>
</protein>
<evidence type="ECO:0000256" key="3">
    <source>
        <dbReference type="SAM" id="SignalP"/>
    </source>
</evidence>
<proteinExistence type="predicted"/>
<feature type="region of interest" description="Disordered" evidence="1">
    <location>
        <begin position="545"/>
        <end position="584"/>
    </location>
</feature>
<keyword evidence="2" id="KW-1133">Transmembrane helix</keyword>
<dbReference type="InterPro" id="IPR002656">
    <property type="entry name" value="Acyl_transf_3_dom"/>
</dbReference>
<evidence type="ECO:0000313" key="5">
    <source>
        <dbReference type="EMBL" id="EDW77538.2"/>
    </source>
</evidence>
<dbReference type="InterPro" id="IPR006621">
    <property type="entry name" value="Nose-resist-to-fluoxetine_N"/>
</dbReference>
<keyword evidence="6" id="KW-1185">Reference proteome</keyword>
<dbReference type="PANTHER" id="PTHR11161:SF0">
    <property type="entry name" value="O-ACYLTRANSFERASE LIKE PROTEIN"/>
    <property type="match status" value="1"/>
</dbReference>
<dbReference type="GO" id="GO:0016747">
    <property type="term" value="F:acyltransferase activity, transferring groups other than amino-acyl groups"/>
    <property type="evidence" value="ECO:0007669"/>
    <property type="project" value="InterPro"/>
</dbReference>
<feature type="transmembrane region" description="Helical" evidence="2">
    <location>
        <begin position="440"/>
        <end position="465"/>
    </location>
</feature>
<dbReference type="HOGENOM" id="CLU_007874_2_1_1"/>
<gene>
    <name evidence="5" type="primary">Dwil\GK24554</name>
    <name evidence="5" type="ORF">Dwil_GK24554</name>
</gene>
<accession>B4N0C5</accession>
<dbReference type="EMBL" id="CH963920">
    <property type="protein sequence ID" value="EDW77538.2"/>
    <property type="molecule type" value="Genomic_DNA"/>
</dbReference>
<feature type="domain" description="Nose resistant-to-fluoxetine protein N-terminal" evidence="4">
    <location>
        <begin position="66"/>
        <end position="202"/>
    </location>
</feature>
<feature type="transmembrane region" description="Helical" evidence="2">
    <location>
        <begin position="321"/>
        <end position="348"/>
    </location>
</feature>
<evidence type="ECO:0000313" key="6">
    <source>
        <dbReference type="Proteomes" id="UP000007798"/>
    </source>
</evidence>
<feature type="signal peptide" evidence="3">
    <location>
        <begin position="1"/>
        <end position="21"/>
    </location>
</feature>
<dbReference type="SMART" id="SM00703">
    <property type="entry name" value="NRF"/>
    <property type="match status" value="1"/>
</dbReference>
<dbReference type="InParanoid" id="B4N0C5"/>
<feature type="chain" id="PRO_5006458156" description="Nose resistant-to-fluoxetine protein N-terminal domain-containing protein" evidence="3">
    <location>
        <begin position="22"/>
        <end position="584"/>
    </location>
</feature>
<evidence type="ECO:0000256" key="1">
    <source>
        <dbReference type="SAM" id="MobiDB-lite"/>
    </source>
</evidence>
<dbReference type="PANTHER" id="PTHR11161">
    <property type="entry name" value="O-ACYLTRANSFERASE"/>
    <property type="match status" value="1"/>
</dbReference>
<evidence type="ECO:0000256" key="2">
    <source>
        <dbReference type="SAM" id="Phobius"/>
    </source>
</evidence>
<dbReference type="OrthoDB" id="118951at2759"/>
<reference evidence="5 6" key="1">
    <citation type="journal article" date="2007" name="Nature">
        <title>Evolution of genes and genomes on the Drosophila phylogeny.</title>
        <authorList>
            <consortium name="Drosophila 12 Genomes Consortium"/>
            <person name="Clark A.G."/>
            <person name="Eisen M.B."/>
            <person name="Smith D.R."/>
            <person name="Bergman C.M."/>
            <person name="Oliver B."/>
            <person name="Markow T.A."/>
            <person name="Kaufman T.C."/>
            <person name="Kellis M."/>
            <person name="Gelbart W."/>
            <person name="Iyer V.N."/>
            <person name="Pollard D.A."/>
            <person name="Sackton T.B."/>
            <person name="Larracuente A.M."/>
            <person name="Singh N.D."/>
            <person name="Abad J.P."/>
            <person name="Abt D.N."/>
            <person name="Adryan B."/>
            <person name="Aguade M."/>
            <person name="Akashi H."/>
            <person name="Anderson W.W."/>
            <person name="Aquadro C.F."/>
            <person name="Ardell D.H."/>
            <person name="Arguello R."/>
            <person name="Artieri C.G."/>
            <person name="Barbash D.A."/>
            <person name="Barker D."/>
            <person name="Barsanti P."/>
            <person name="Batterham P."/>
            <person name="Batzoglou S."/>
            <person name="Begun D."/>
            <person name="Bhutkar A."/>
            <person name="Blanco E."/>
            <person name="Bosak S.A."/>
            <person name="Bradley R.K."/>
            <person name="Brand A.D."/>
            <person name="Brent M.R."/>
            <person name="Brooks A.N."/>
            <person name="Brown R.H."/>
            <person name="Butlin R.K."/>
            <person name="Caggese C."/>
            <person name="Calvi B.R."/>
            <person name="Bernardo de Carvalho A."/>
            <person name="Caspi A."/>
            <person name="Castrezana S."/>
            <person name="Celniker S.E."/>
            <person name="Chang J.L."/>
            <person name="Chapple C."/>
            <person name="Chatterji S."/>
            <person name="Chinwalla A."/>
            <person name="Civetta A."/>
            <person name="Clifton S.W."/>
            <person name="Comeron J.M."/>
            <person name="Costello J.C."/>
            <person name="Coyne J.A."/>
            <person name="Daub J."/>
            <person name="David R.G."/>
            <person name="Delcher A.L."/>
            <person name="Delehaunty K."/>
            <person name="Do C.B."/>
            <person name="Ebling H."/>
            <person name="Edwards K."/>
            <person name="Eickbush T."/>
            <person name="Evans J.D."/>
            <person name="Filipski A."/>
            <person name="Findeiss S."/>
            <person name="Freyhult E."/>
            <person name="Fulton L."/>
            <person name="Fulton R."/>
            <person name="Garcia A.C."/>
            <person name="Gardiner A."/>
            <person name="Garfield D.A."/>
            <person name="Garvin B.E."/>
            <person name="Gibson G."/>
            <person name="Gilbert D."/>
            <person name="Gnerre S."/>
            <person name="Godfrey J."/>
            <person name="Good R."/>
            <person name="Gotea V."/>
            <person name="Gravely B."/>
            <person name="Greenberg A.J."/>
            <person name="Griffiths-Jones S."/>
            <person name="Gross S."/>
            <person name="Guigo R."/>
            <person name="Gustafson E.A."/>
            <person name="Haerty W."/>
            <person name="Hahn M.W."/>
            <person name="Halligan D.L."/>
            <person name="Halpern A.L."/>
            <person name="Halter G.M."/>
            <person name="Han M.V."/>
            <person name="Heger A."/>
            <person name="Hillier L."/>
            <person name="Hinrichs A.S."/>
            <person name="Holmes I."/>
            <person name="Hoskins R.A."/>
            <person name="Hubisz M.J."/>
            <person name="Hultmark D."/>
            <person name="Huntley M.A."/>
            <person name="Jaffe D.B."/>
            <person name="Jagadeeshan S."/>
            <person name="Jeck W.R."/>
            <person name="Johnson J."/>
            <person name="Jones C.D."/>
            <person name="Jordan W.C."/>
            <person name="Karpen G.H."/>
            <person name="Kataoka E."/>
            <person name="Keightley P.D."/>
            <person name="Kheradpour P."/>
            <person name="Kirkness E.F."/>
            <person name="Koerich L.B."/>
            <person name="Kristiansen K."/>
            <person name="Kudrna D."/>
            <person name="Kulathinal R.J."/>
            <person name="Kumar S."/>
            <person name="Kwok R."/>
            <person name="Lander E."/>
            <person name="Langley C.H."/>
            <person name="Lapoint R."/>
            <person name="Lazzaro B.P."/>
            <person name="Lee S.J."/>
            <person name="Levesque L."/>
            <person name="Li R."/>
            <person name="Lin C.F."/>
            <person name="Lin M.F."/>
            <person name="Lindblad-Toh K."/>
            <person name="Llopart A."/>
            <person name="Long M."/>
            <person name="Low L."/>
            <person name="Lozovsky E."/>
            <person name="Lu J."/>
            <person name="Luo M."/>
            <person name="Machado C.A."/>
            <person name="Makalowski W."/>
            <person name="Marzo M."/>
            <person name="Matsuda M."/>
            <person name="Matzkin L."/>
            <person name="McAllister B."/>
            <person name="McBride C.S."/>
            <person name="McKernan B."/>
            <person name="McKernan K."/>
            <person name="Mendez-Lago M."/>
            <person name="Minx P."/>
            <person name="Mollenhauer M.U."/>
            <person name="Montooth K."/>
            <person name="Mount S.M."/>
            <person name="Mu X."/>
            <person name="Myers E."/>
            <person name="Negre B."/>
            <person name="Newfeld S."/>
            <person name="Nielsen R."/>
            <person name="Noor M.A."/>
            <person name="O'Grady P."/>
            <person name="Pachter L."/>
            <person name="Papaceit M."/>
            <person name="Parisi M.J."/>
            <person name="Parisi M."/>
            <person name="Parts L."/>
            <person name="Pedersen J.S."/>
            <person name="Pesole G."/>
            <person name="Phillippy A.M."/>
            <person name="Ponting C.P."/>
            <person name="Pop M."/>
            <person name="Porcelli D."/>
            <person name="Powell J.R."/>
            <person name="Prohaska S."/>
            <person name="Pruitt K."/>
            <person name="Puig M."/>
            <person name="Quesneville H."/>
            <person name="Ram K.R."/>
            <person name="Rand D."/>
            <person name="Rasmussen M.D."/>
            <person name="Reed L.K."/>
            <person name="Reenan R."/>
            <person name="Reily A."/>
            <person name="Remington K.A."/>
            <person name="Rieger T.T."/>
            <person name="Ritchie M.G."/>
            <person name="Robin C."/>
            <person name="Rogers Y.H."/>
            <person name="Rohde C."/>
            <person name="Rozas J."/>
            <person name="Rubenfield M.J."/>
            <person name="Ruiz A."/>
            <person name="Russo S."/>
            <person name="Salzberg S.L."/>
            <person name="Sanchez-Gracia A."/>
            <person name="Saranga D.J."/>
            <person name="Sato H."/>
            <person name="Schaeffer S.W."/>
            <person name="Schatz M.C."/>
            <person name="Schlenke T."/>
            <person name="Schwartz R."/>
            <person name="Segarra C."/>
            <person name="Singh R.S."/>
            <person name="Sirot L."/>
            <person name="Sirota M."/>
            <person name="Sisneros N.B."/>
            <person name="Smith C.D."/>
            <person name="Smith T.F."/>
            <person name="Spieth J."/>
            <person name="Stage D.E."/>
            <person name="Stark A."/>
            <person name="Stephan W."/>
            <person name="Strausberg R.L."/>
            <person name="Strempel S."/>
            <person name="Sturgill D."/>
            <person name="Sutton G."/>
            <person name="Sutton G.G."/>
            <person name="Tao W."/>
            <person name="Teichmann S."/>
            <person name="Tobari Y.N."/>
            <person name="Tomimura Y."/>
            <person name="Tsolas J.M."/>
            <person name="Valente V.L."/>
            <person name="Venter E."/>
            <person name="Venter J.C."/>
            <person name="Vicario S."/>
            <person name="Vieira F.G."/>
            <person name="Vilella A.J."/>
            <person name="Villasante A."/>
            <person name="Walenz B."/>
            <person name="Wang J."/>
            <person name="Wasserman M."/>
            <person name="Watts T."/>
            <person name="Wilson D."/>
            <person name="Wilson R.K."/>
            <person name="Wing R.A."/>
            <person name="Wolfner M.F."/>
            <person name="Wong A."/>
            <person name="Wong G.K."/>
            <person name="Wu C.I."/>
            <person name="Wu G."/>
            <person name="Yamamoto D."/>
            <person name="Yang H.P."/>
            <person name="Yang S.P."/>
            <person name="Yorke J.A."/>
            <person name="Yoshida K."/>
            <person name="Zdobnov E."/>
            <person name="Zhang P."/>
            <person name="Zhang Y."/>
            <person name="Zimin A.V."/>
            <person name="Baldwin J."/>
            <person name="Abdouelleil A."/>
            <person name="Abdulkadir J."/>
            <person name="Abebe A."/>
            <person name="Abera B."/>
            <person name="Abreu J."/>
            <person name="Acer S.C."/>
            <person name="Aftuck L."/>
            <person name="Alexander A."/>
            <person name="An P."/>
            <person name="Anderson E."/>
            <person name="Anderson S."/>
            <person name="Arachi H."/>
            <person name="Azer M."/>
            <person name="Bachantsang P."/>
            <person name="Barry A."/>
            <person name="Bayul T."/>
            <person name="Berlin A."/>
            <person name="Bessette D."/>
            <person name="Bloom T."/>
            <person name="Blye J."/>
            <person name="Boguslavskiy L."/>
            <person name="Bonnet C."/>
            <person name="Boukhgalter B."/>
            <person name="Bourzgui I."/>
            <person name="Brown A."/>
            <person name="Cahill P."/>
            <person name="Channer S."/>
            <person name="Cheshatsang Y."/>
            <person name="Chuda L."/>
            <person name="Citroen M."/>
            <person name="Collymore A."/>
            <person name="Cooke P."/>
            <person name="Costello M."/>
            <person name="D'Aco K."/>
            <person name="Daza R."/>
            <person name="De Haan G."/>
            <person name="DeGray S."/>
            <person name="DeMaso C."/>
            <person name="Dhargay N."/>
            <person name="Dooley K."/>
            <person name="Dooley E."/>
            <person name="Doricent M."/>
            <person name="Dorje P."/>
            <person name="Dorjee K."/>
            <person name="Dupes A."/>
            <person name="Elong R."/>
            <person name="Falk J."/>
            <person name="Farina A."/>
            <person name="Faro S."/>
            <person name="Ferguson D."/>
            <person name="Fisher S."/>
            <person name="Foley C.D."/>
            <person name="Franke A."/>
            <person name="Friedrich D."/>
            <person name="Gadbois L."/>
            <person name="Gearin G."/>
            <person name="Gearin C.R."/>
            <person name="Giannoukos G."/>
            <person name="Goode T."/>
            <person name="Graham J."/>
            <person name="Grandbois E."/>
            <person name="Grewal S."/>
            <person name="Gyaltsen K."/>
            <person name="Hafez N."/>
            <person name="Hagos B."/>
            <person name="Hall J."/>
            <person name="Henson C."/>
            <person name="Hollinger A."/>
            <person name="Honan T."/>
            <person name="Huard M.D."/>
            <person name="Hughes L."/>
            <person name="Hurhula B."/>
            <person name="Husby M.E."/>
            <person name="Kamat A."/>
            <person name="Kanga B."/>
            <person name="Kashin S."/>
            <person name="Khazanovich D."/>
            <person name="Kisner P."/>
            <person name="Lance K."/>
            <person name="Lara M."/>
            <person name="Lee W."/>
            <person name="Lennon N."/>
            <person name="Letendre F."/>
            <person name="LeVine R."/>
            <person name="Lipovsky A."/>
            <person name="Liu X."/>
            <person name="Liu J."/>
            <person name="Liu S."/>
            <person name="Lokyitsang T."/>
            <person name="Lokyitsang Y."/>
            <person name="Lubonja R."/>
            <person name="Lui A."/>
            <person name="MacDonald P."/>
            <person name="Magnisalis V."/>
            <person name="Maru K."/>
            <person name="Matthews C."/>
            <person name="McCusker W."/>
            <person name="McDonough S."/>
            <person name="Mehta T."/>
            <person name="Meldrim J."/>
            <person name="Meneus L."/>
            <person name="Mihai O."/>
            <person name="Mihalev A."/>
            <person name="Mihova T."/>
            <person name="Mittelman R."/>
            <person name="Mlenga V."/>
            <person name="Montmayeur A."/>
            <person name="Mulrain L."/>
            <person name="Navidi A."/>
            <person name="Naylor J."/>
            <person name="Negash T."/>
            <person name="Nguyen T."/>
            <person name="Nguyen N."/>
            <person name="Nicol R."/>
            <person name="Norbu C."/>
            <person name="Norbu N."/>
            <person name="Novod N."/>
            <person name="O'Neill B."/>
            <person name="Osman S."/>
            <person name="Markiewicz E."/>
            <person name="Oyono O.L."/>
            <person name="Patti C."/>
            <person name="Phunkhang P."/>
            <person name="Pierre F."/>
            <person name="Priest M."/>
            <person name="Raghuraman S."/>
            <person name="Rege F."/>
            <person name="Reyes R."/>
            <person name="Rise C."/>
            <person name="Rogov P."/>
            <person name="Ross K."/>
            <person name="Ryan E."/>
            <person name="Settipalli S."/>
            <person name="Shea T."/>
            <person name="Sherpa N."/>
            <person name="Shi L."/>
            <person name="Shih D."/>
            <person name="Sparrow T."/>
            <person name="Spaulding J."/>
            <person name="Stalker J."/>
            <person name="Stange-Thomann N."/>
            <person name="Stavropoulos S."/>
            <person name="Stone C."/>
            <person name="Strader C."/>
            <person name="Tesfaye S."/>
            <person name="Thomson T."/>
            <person name="Thoulutsang Y."/>
            <person name="Thoulutsang D."/>
            <person name="Topham K."/>
            <person name="Topping I."/>
            <person name="Tsamla T."/>
            <person name="Vassiliev H."/>
            <person name="Vo A."/>
            <person name="Wangchuk T."/>
            <person name="Wangdi T."/>
            <person name="Weiand M."/>
            <person name="Wilkinson J."/>
            <person name="Wilson A."/>
            <person name="Yadav S."/>
            <person name="Young G."/>
            <person name="Yu Q."/>
            <person name="Zembek L."/>
            <person name="Zhong D."/>
            <person name="Zimmer A."/>
            <person name="Zwirko Z."/>
            <person name="Jaffe D.B."/>
            <person name="Alvarez P."/>
            <person name="Brockman W."/>
            <person name="Butler J."/>
            <person name="Chin C."/>
            <person name="Gnerre S."/>
            <person name="Grabherr M."/>
            <person name="Kleber M."/>
            <person name="Mauceli E."/>
            <person name="MacCallum I."/>
        </authorList>
    </citation>
    <scope>NUCLEOTIDE SEQUENCE [LARGE SCALE GENOMIC DNA]</scope>
    <source>
        <strain evidence="6">Tucson 14030-0811.24</strain>
    </source>
</reference>
<dbReference type="Proteomes" id="UP000007798">
    <property type="component" value="Unassembled WGS sequence"/>
</dbReference>
<feature type="compositionally biased region" description="Polar residues" evidence="1">
    <location>
        <begin position="551"/>
        <end position="568"/>
    </location>
</feature>
<dbReference type="eggNOG" id="KOG3700">
    <property type="taxonomic scope" value="Eukaryota"/>
</dbReference>
<keyword evidence="2" id="KW-0812">Transmembrane</keyword>
<dbReference type="Pfam" id="PF20146">
    <property type="entry name" value="NRF"/>
    <property type="match status" value="1"/>
</dbReference>
<dbReference type="Pfam" id="PF01757">
    <property type="entry name" value="Acyl_transf_3"/>
    <property type="match status" value="1"/>
</dbReference>
<feature type="transmembrane region" description="Helical" evidence="2">
    <location>
        <begin position="293"/>
        <end position="314"/>
    </location>
</feature>
<keyword evidence="3" id="KW-0732">Signal</keyword>
<dbReference type="AlphaFoldDB" id="B4N0C5"/>
<feature type="transmembrane region" description="Helical" evidence="2">
    <location>
        <begin position="395"/>
        <end position="420"/>
    </location>
</feature>
<sequence>MVGKFVILVFCGLALIGGSKQDVTVNRKALEQLRELRPLGVEFSNYYRNITINDLTANTGRIDQQDLNCLADLSKFLQDLSGNKLWAIKMLDSWGSIPSGMISGNTIDLGNYDQCYKINLESEEDGNNLKGKYCLASLPFGKLIDSEESSFISSITIETAICFPASCSASNMDVVLRQLFNALLNINYSNEVELVNEETCKYKGANPLDGLSIFTINQGKLNIVKMYIHRYLRLTPLLLMGILFYWKLLPYMGDGPLYDNKHPDNFNNCAKTWWMNLLYIQNYATTDYCLGHAWYLAVDMQMFIISPILLISLYKWGKKAAAGIVVLILLLSACLFSSMMIGGYSMFIKNISVIPESHPVIYRATHTHAAPWLIGALFGYFVHETKDKKFQLSRITVWLGWLISLGLFSTCLFALLPASQWDAPNLSRLADASYFTLTRLAWPLGLCWLVFACMNGYGGMINGLLSHQSWQPLSKLSYSAFIWHKCVQVTNNRTMRGNTFFSDYNVLLSFWTTFGMTLLFAYEMHLLVEAPVLGLERIFWPKKSPAAPKLSTISPEATQSPSVETNPDTEVAAAPSAEITTEST</sequence>
<dbReference type="InterPro" id="IPR052728">
    <property type="entry name" value="O2_lipid_transport_reg"/>
</dbReference>
<organism evidence="5 6">
    <name type="scientific">Drosophila willistoni</name>
    <name type="common">Fruit fly</name>
    <dbReference type="NCBI Taxonomy" id="7260"/>
    <lineage>
        <taxon>Eukaryota</taxon>
        <taxon>Metazoa</taxon>
        <taxon>Ecdysozoa</taxon>
        <taxon>Arthropoda</taxon>
        <taxon>Hexapoda</taxon>
        <taxon>Insecta</taxon>
        <taxon>Pterygota</taxon>
        <taxon>Neoptera</taxon>
        <taxon>Endopterygota</taxon>
        <taxon>Diptera</taxon>
        <taxon>Brachycera</taxon>
        <taxon>Muscomorpha</taxon>
        <taxon>Ephydroidea</taxon>
        <taxon>Drosophilidae</taxon>
        <taxon>Drosophila</taxon>
        <taxon>Sophophora</taxon>
    </lineage>
</organism>
<feature type="transmembrane region" description="Helical" evidence="2">
    <location>
        <begin position="504"/>
        <end position="522"/>
    </location>
</feature>